<evidence type="ECO:0000313" key="1">
    <source>
        <dbReference type="EMBL" id="RZC43732.1"/>
    </source>
</evidence>
<dbReference type="Proteomes" id="UP000316621">
    <property type="component" value="Chromosome 1"/>
</dbReference>
<name>A0A4Y7I7R4_PAPSO</name>
<keyword evidence="2" id="KW-1185">Reference proteome</keyword>
<sequence>MESLTSRRRSQPTILFVLLLLTAFVLLIATNSTVIYQNNNICISRKLLQRVRAPLPNPPRPVFRIPLTPIPHLPPGQP</sequence>
<proteinExistence type="predicted"/>
<protein>
    <submittedName>
        <fullName evidence="1">Uncharacterized protein</fullName>
    </submittedName>
</protein>
<accession>A0A4Y7I7R4</accession>
<reference evidence="1 2" key="1">
    <citation type="journal article" date="2018" name="Science">
        <title>The opium poppy genome and morphinan production.</title>
        <authorList>
            <person name="Guo L."/>
            <person name="Winzer T."/>
            <person name="Yang X."/>
            <person name="Li Y."/>
            <person name="Ning Z."/>
            <person name="He Z."/>
            <person name="Teodor R."/>
            <person name="Lu Y."/>
            <person name="Bowser T.A."/>
            <person name="Graham I.A."/>
            <person name="Ye K."/>
        </authorList>
    </citation>
    <scope>NUCLEOTIDE SEQUENCE [LARGE SCALE GENOMIC DNA]</scope>
    <source>
        <strain evidence="2">cv. HN1</strain>
        <tissue evidence="1">Leaves</tissue>
    </source>
</reference>
<organism evidence="1 2">
    <name type="scientific">Papaver somniferum</name>
    <name type="common">Opium poppy</name>
    <dbReference type="NCBI Taxonomy" id="3469"/>
    <lineage>
        <taxon>Eukaryota</taxon>
        <taxon>Viridiplantae</taxon>
        <taxon>Streptophyta</taxon>
        <taxon>Embryophyta</taxon>
        <taxon>Tracheophyta</taxon>
        <taxon>Spermatophyta</taxon>
        <taxon>Magnoliopsida</taxon>
        <taxon>Ranunculales</taxon>
        <taxon>Papaveraceae</taxon>
        <taxon>Papaveroideae</taxon>
        <taxon>Papaver</taxon>
    </lineage>
</organism>
<gene>
    <name evidence="1" type="ORF">C5167_036675</name>
</gene>
<dbReference type="Gramene" id="RZC43732">
    <property type="protein sequence ID" value="RZC43732"/>
    <property type="gene ID" value="C5167_036675"/>
</dbReference>
<evidence type="ECO:0000313" key="2">
    <source>
        <dbReference type="Proteomes" id="UP000316621"/>
    </source>
</evidence>
<dbReference type="AlphaFoldDB" id="A0A4Y7I7R4"/>
<dbReference type="EMBL" id="CM010715">
    <property type="protein sequence ID" value="RZC43732.1"/>
    <property type="molecule type" value="Genomic_DNA"/>
</dbReference>